<dbReference type="PANTHER" id="PTHR43214">
    <property type="entry name" value="TWO-COMPONENT RESPONSE REGULATOR"/>
    <property type="match status" value="1"/>
</dbReference>
<dbReference type="InterPro" id="IPR001789">
    <property type="entry name" value="Sig_transdc_resp-reg_receiver"/>
</dbReference>
<dbReference type="InterPro" id="IPR058245">
    <property type="entry name" value="NreC/VraR/RcsB-like_REC"/>
</dbReference>
<evidence type="ECO:0000256" key="3">
    <source>
        <dbReference type="ARBA" id="ARBA00023125"/>
    </source>
</evidence>
<dbReference type="InterPro" id="IPR011006">
    <property type="entry name" value="CheY-like_superfamily"/>
</dbReference>
<dbReference type="SMART" id="SM00448">
    <property type="entry name" value="REC"/>
    <property type="match status" value="1"/>
</dbReference>
<evidence type="ECO:0000256" key="5">
    <source>
        <dbReference type="PROSITE-ProRule" id="PRU00169"/>
    </source>
</evidence>
<dbReference type="SMART" id="SM00421">
    <property type="entry name" value="HTH_LUXR"/>
    <property type="match status" value="1"/>
</dbReference>
<dbReference type="GO" id="GO:0000160">
    <property type="term" value="P:phosphorelay signal transduction system"/>
    <property type="evidence" value="ECO:0007669"/>
    <property type="project" value="InterPro"/>
</dbReference>
<keyword evidence="2" id="KW-0805">Transcription regulation</keyword>
<feature type="domain" description="Response regulatory" evidence="7">
    <location>
        <begin position="14"/>
        <end position="130"/>
    </location>
</feature>
<evidence type="ECO:0000259" key="6">
    <source>
        <dbReference type="PROSITE" id="PS50043"/>
    </source>
</evidence>
<dbReference type="Proteomes" id="UP000559626">
    <property type="component" value="Unassembled WGS sequence"/>
</dbReference>
<feature type="domain" description="HTH luxR-type" evidence="6">
    <location>
        <begin position="159"/>
        <end position="224"/>
    </location>
</feature>
<evidence type="ECO:0000256" key="4">
    <source>
        <dbReference type="ARBA" id="ARBA00023163"/>
    </source>
</evidence>
<dbReference type="Pfam" id="PF00196">
    <property type="entry name" value="GerE"/>
    <property type="match status" value="1"/>
</dbReference>
<evidence type="ECO:0000313" key="8">
    <source>
        <dbReference type="EMBL" id="NML65258.1"/>
    </source>
</evidence>
<keyword evidence="9" id="KW-1185">Reference proteome</keyword>
<reference evidence="8 9" key="1">
    <citation type="submission" date="2020-04" db="EMBL/GenBank/DDBJ databases">
        <title>Hymenobacter polaris sp. nov., isolated from Arctic soil.</title>
        <authorList>
            <person name="Dahal R.H."/>
        </authorList>
    </citation>
    <scope>NUCLEOTIDE SEQUENCE [LARGE SCALE GENOMIC DNA]</scope>
    <source>
        <strain evidence="8 9">RP-2-7</strain>
    </source>
</reference>
<evidence type="ECO:0000256" key="2">
    <source>
        <dbReference type="ARBA" id="ARBA00023015"/>
    </source>
</evidence>
<dbReference type="InterPro" id="IPR036388">
    <property type="entry name" value="WH-like_DNA-bd_sf"/>
</dbReference>
<dbReference type="Gene3D" id="1.10.10.10">
    <property type="entry name" value="Winged helix-like DNA-binding domain superfamily/Winged helix DNA-binding domain"/>
    <property type="match status" value="1"/>
</dbReference>
<dbReference type="GO" id="GO:0006355">
    <property type="term" value="P:regulation of DNA-templated transcription"/>
    <property type="evidence" value="ECO:0007669"/>
    <property type="project" value="InterPro"/>
</dbReference>
<dbReference type="GO" id="GO:0003677">
    <property type="term" value="F:DNA binding"/>
    <property type="evidence" value="ECO:0007669"/>
    <property type="project" value="UniProtKB-KW"/>
</dbReference>
<evidence type="ECO:0000259" key="7">
    <source>
        <dbReference type="PROSITE" id="PS50110"/>
    </source>
</evidence>
<dbReference type="InterPro" id="IPR039420">
    <property type="entry name" value="WalR-like"/>
</dbReference>
<dbReference type="SUPFAM" id="SSF52172">
    <property type="entry name" value="CheY-like"/>
    <property type="match status" value="1"/>
</dbReference>
<dbReference type="Gene3D" id="3.40.50.2300">
    <property type="match status" value="1"/>
</dbReference>
<keyword evidence="1 5" id="KW-0597">Phosphoprotein</keyword>
<evidence type="ECO:0000313" key="9">
    <source>
        <dbReference type="Proteomes" id="UP000559626"/>
    </source>
</evidence>
<comment type="caution">
    <text evidence="8">The sequence shown here is derived from an EMBL/GenBank/DDBJ whole genome shotgun (WGS) entry which is preliminary data.</text>
</comment>
<dbReference type="Pfam" id="PF00072">
    <property type="entry name" value="Response_reg"/>
    <property type="match status" value="1"/>
</dbReference>
<dbReference type="PROSITE" id="PS50043">
    <property type="entry name" value="HTH_LUXR_2"/>
    <property type="match status" value="1"/>
</dbReference>
<dbReference type="PRINTS" id="PR00038">
    <property type="entry name" value="HTHLUXR"/>
</dbReference>
<dbReference type="AlphaFoldDB" id="A0A7Y0ADA2"/>
<dbReference type="PROSITE" id="PS50110">
    <property type="entry name" value="RESPONSE_REGULATORY"/>
    <property type="match status" value="1"/>
</dbReference>
<dbReference type="PANTHER" id="PTHR43214:SF41">
    <property type="entry name" value="NITRATE_NITRITE RESPONSE REGULATOR PROTEIN NARP"/>
    <property type="match status" value="1"/>
</dbReference>
<dbReference type="CDD" id="cd06170">
    <property type="entry name" value="LuxR_C_like"/>
    <property type="match status" value="1"/>
</dbReference>
<accession>A0A7Y0ADA2</accession>
<dbReference type="RefSeq" id="WP_169530507.1">
    <property type="nucleotide sequence ID" value="NZ_JABBGH010000001.1"/>
</dbReference>
<dbReference type="InterPro" id="IPR000792">
    <property type="entry name" value="Tscrpt_reg_LuxR_C"/>
</dbReference>
<dbReference type="CDD" id="cd17535">
    <property type="entry name" value="REC_NarL-like"/>
    <property type="match status" value="1"/>
</dbReference>
<proteinExistence type="predicted"/>
<dbReference type="EMBL" id="JABBGH010000001">
    <property type="protein sequence ID" value="NML65258.1"/>
    <property type="molecule type" value="Genomic_DNA"/>
</dbReference>
<protein>
    <submittedName>
        <fullName evidence="8">Response regulator transcription factor</fullName>
    </submittedName>
</protein>
<gene>
    <name evidence="8" type="ORF">HHL22_08585</name>
</gene>
<evidence type="ECO:0000256" key="1">
    <source>
        <dbReference type="ARBA" id="ARBA00022553"/>
    </source>
</evidence>
<name>A0A7Y0ADA2_9BACT</name>
<keyword evidence="3" id="KW-0238">DNA-binding</keyword>
<organism evidence="8 9">
    <name type="scientific">Hymenobacter polaris</name>
    <dbReference type="NCBI Taxonomy" id="2682546"/>
    <lineage>
        <taxon>Bacteria</taxon>
        <taxon>Pseudomonadati</taxon>
        <taxon>Bacteroidota</taxon>
        <taxon>Cytophagia</taxon>
        <taxon>Cytophagales</taxon>
        <taxon>Hymenobacteraceae</taxon>
        <taxon>Hymenobacter</taxon>
    </lineage>
</organism>
<keyword evidence="4" id="KW-0804">Transcription</keyword>
<feature type="modified residue" description="4-aspartylphosphate" evidence="5">
    <location>
        <position position="65"/>
    </location>
</feature>
<dbReference type="InterPro" id="IPR016032">
    <property type="entry name" value="Sig_transdc_resp-reg_C-effctor"/>
</dbReference>
<dbReference type="SUPFAM" id="SSF46894">
    <property type="entry name" value="C-terminal effector domain of the bipartite response regulators"/>
    <property type="match status" value="1"/>
</dbReference>
<sequence length="228" mass="25328">MIPQTTLAPPSTIQVALLDDHQLFRQGMRYILQELPYIESVVEAGELPELLAHFRQRQPDLLLLDLQMPGSDGPEVAKLLLSEFPGLKIIVLSMFSADTFITQMMSLGVRSYLPKDADQQQLRQAIEDVLLTGHHFTPAISRALVRGVQQPARASSPAQQPSIVQLTPREHEVLRLICEGRTAAEMADLLFISRRTVEGHRQKLLEKTSAPNSAGLVVYAVRHGLLDA</sequence>